<dbReference type="GO" id="GO:0004016">
    <property type="term" value="F:adenylate cyclase activity"/>
    <property type="evidence" value="ECO:0007669"/>
    <property type="project" value="TreeGrafter"/>
</dbReference>
<dbReference type="PANTHER" id="PTHR16305">
    <property type="entry name" value="TESTICULAR SOLUBLE ADENYLYL CYCLASE"/>
    <property type="match status" value="1"/>
</dbReference>
<dbReference type="Pfam" id="PF13191">
    <property type="entry name" value="AAA_16"/>
    <property type="match status" value="1"/>
</dbReference>
<dbReference type="GO" id="GO:0003677">
    <property type="term" value="F:DNA binding"/>
    <property type="evidence" value="ECO:0007669"/>
    <property type="project" value="InterPro"/>
</dbReference>
<dbReference type="OrthoDB" id="5476461at2"/>
<dbReference type="InterPro" id="IPR036388">
    <property type="entry name" value="WH-like_DNA-bd_sf"/>
</dbReference>
<dbReference type="InterPro" id="IPR041664">
    <property type="entry name" value="AAA_16"/>
</dbReference>
<dbReference type="GO" id="GO:0005524">
    <property type="term" value="F:ATP binding"/>
    <property type="evidence" value="ECO:0007669"/>
    <property type="project" value="UniProtKB-KW"/>
</dbReference>
<evidence type="ECO:0000313" key="5">
    <source>
        <dbReference type="Proteomes" id="UP000186040"/>
    </source>
</evidence>
<dbReference type="InterPro" id="IPR027417">
    <property type="entry name" value="P-loop_NTPase"/>
</dbReference>
<keyword evidence="1" id="KW-0547">Nucleotide-binding</keyword>
<dbReference type="CDD" id="cd06170">
    <property type="entry name" value="LuxR_C_like"/>
    <property type="match status" value="1"/>
</dbReference>
<evidence type="ECO:0000259" key="3">
    <source>
        <dbReference type="PROSITE" id="PS50043"/>
    </source>
</evidence>
<dbReference type="AlphaFoldDB" id="A0A1Q9LMV6"/>
<dbReference type="SUPFAM" id="SSF52540">
    <property type="entry name" value="P-loop containing nucleoside triphosphate hydrolases"/>
    <property type="match status" value="1"/>
</dbReference>
<dbReference type="SUPFAM" id="SSF46894">
    <property type="entry name" value="C-terminal effector domain of the bipartite response regulators"/>
    <property type="match status" value="1"/>
</dbReference>
<evidence type="ECO:0000313" key="4">
    <source>
        <dbReference type="EMBL" id="OLR93377.1"/>
    </source>
</evidence>
<dbReference type="InterPro" id="IPR000792">
    <property type="entry name" value="Tscrpt_reg_LuxR_C"/>
</dbReference>
<name>A0A1Q9LMV6_9PSEU</name>
<dbReference type="InterPro" id="IPR016032">
    <property type="entry name" value="Sig_transdc_resp-reg_C-effctor"/>
</dbReference>
<keyword evidence="5" id="KW-1185">Reference proteome</keyword>
<dbReference type="Proteomes" id="UP000186040">
    <property type="component" value="Unassembled WGS sequence"/>
</dbReference>
<dbReference type="Pfam" id="PF00196">
    <property type="entry name" value="GerE"/>
    <property type="match status" value="1"/>
</dbReference>
<feature type="domain" description="HTH luxR-type" evidence="3">
    <location>
        <begin position="892"/>
        <end position="957"/>
    </location>
</feature>
<dbReference type="SMART" id="SM00421">
    <property type="entry name" value="HTH_LUXR"/>
    <property type="match status" value="1"/>
</dbReference>
<dbReference type="STRING" id="1193682.BJP25_17045"/>
<dbReference type="EMBL" id="MKQR01000011">
    <property type="protein sequence ID" value="OLR93377.1"/>
    <property type="molecule type" value="Genomic_DNA"/>
</dbReference>
<dbReference type="GO" id="GO:0006355">
    <property type="term" value="P:regulation of DNA-templated transcription"/>
    <property type="evidence" value="ECO:0007669"/>
    <property type="project" value="InterPro"/>
</dbReference>
<dbReference type="PRINTS" id="PR00038">
    <property type="entry name" value="HTHLUXR"/>
</dbReference>
<evidence type="ECO:0000256" key="2">
    <source>
        <dbReference type="ARBA" id="ARBA00022840"/>
    </source>
</evidence>
<comment type="caution">
    <text evidence="4">The sequence shown here is derived from an EMBL/GenBank/DDBJ whole genome shotgun (WGS) entry which is preliminary data.</text>
</comment>
<dbReference type="Gene3D" id="1.10.10.10">
    <property type="entry name" value="Winged helix-like DNA-binding domain superfamily/Winged helix DNA-binding domain"/>
    <property type="match status" value="1"/>
</dbReference>
<evidence type="ECO:0000256" key="1">
    <source>
        <dbReference type="ARBA" id="ARBA00022741"/>
    </source>
</evidence>
<dbReference type="PANTHER" id="PTHR16305:SF35">
    <property type="entry name" value="TRANSCRIPTIONAL ACTIVATOR DOMAIN"/>
    <property type="match status" value="1"/>
</dbReference>
<dbReference type="GO" id="GO:0005737">
    <property type="term" value="C:cytoplasm"/>
    <property type="evidence" value="ECO:0007669"/>
    <property type="project" value="TreeGrafter"/>
</dbReference>
<accession>A0A1Q9LMV6</accession>
<reference evidence="4 5" key="1">
    <citation type="submission" date="2016-10" db="EMBL/GenBank/DDBJ databases">
        <title>The Draft Genome Sequence of Actinokineospora bangkokensis 44EHWT reveals the biosynthetic pathway of antifungal compounds Thailandins with unusual extender unit butylmalonyl-CoA.</title>
        <authorList>
            <person name="Greule A."/>
            <person name="Intra B."/>
            <person name="Flemming S."/>
            <person name="Rommel M.G."/>
            <person name="Panbangred W."/>
            <person name="Bechthold A."/>
        </authorList>
    </citation>
    <scope>NUCLEOTIDE SEQUENCE [LARGE SCALE GENOMIC DNA]</scope>
    <source>
        <strain evidence="4 5">44EHW</strain>
    </source>
</reference>
<organism evidence="4 5">
    <name type="scientific">Actinokineospora bangkokensis</name>
    <dbReference type="NCBI Taxonomy" id="1193682"/>
    <lineage>
        <taxon>Bacteria</taxon>
        <taxon>Bacillati</taxon>
        <taxon>Actinomycetota</taxon>
        <taxon>Actinomycetes</taxon>
        <taxon>Pseudonocardiales</taxon>
        <taxon>Pseudonocardiaceae</taxon>
        <taxon>Actinokineospora</taxon>
    </lineage>
</organism>
<protein>
    <recommendedName>
        <fullName evidence="3">HTH luxR-type domain-containing protein</fullName>
    </recommendedName>
</protein>
<proteinExistence type="predicted"/>
<keyword evidence="2" id="KW-0067">ATP-binding</keyword>
<dbReference type="PROSITE" id="PS50043">
    <property type="entry name" value="HTH_LUXR_2"/>
    <property type="match status" value="1"/>
</dbReference>
<gene>
    <name evidence="4" type="ORF">BJP25_17045</name>
</gene>
<dbReference type="PROSITE" id="PS00622">
    <property type="entry name" value="HTH_LUXR_1"/>
    <property type="match status" value="1"/>
</dbReference>
<sequence>MPPTDQRGRAGRLVGRAGERAALLAALDPSPAVVLLEGEAGIGKSRLVAEVLAAGSPAALPLVGVCAQVGEPFPYGAVLESLRDTGPALARCGPLNPVTGALAPLLPEIAAHLPPPPPPTGDARADRHRVFRGVRALLAALGEVLLVIEDLQWADDGTRALVRFLLGDPPPGLRVLLSYRREHARSCPPLGTGFRPAPGMASAHIPVPPLDVDDTRALTESVLGGAAVSAAFAAKLHERTAGIPFVIEETLRALRDPHGAVHADSDAAHRLLDAAGVPLLLRDGMAERLARLPVTAARLAHAAAVLGVPAPAELLGTLAGVPDPRLGEAVSHALDGGVLCEVGAGRYGFRHALARAAAYDTLPAPDRVHLHTRAITMLSAVDPPPLVQLAEHSERAGLDEQWLHYAEAAADRAIELSDAPVATALLQRLLRAPALPAEHVDRLALKLGTVAFLGLDQRAPVELLERLLDNARLSAAARGEVRLYLGLLLLRADGGLPAARAQTERAVAEVAATRPDLAARGIAVLAQPYHGTVPLAQVRPWIDRTERIRAATTDREQWLWLTANQLGARAHLGEVAVLAELDRLPDSGATTGEQRQIARCRCNAADAAAYTGHLRVADDLLRPGLSSATDAGAAFVASTALATRARLDWLTGAWAGLAERTADQFDEYADLFPVASEFALVLGCLAAARGAWAEAAGWFDRTGAHTPRTAIAQVAVAGCAGLARVALHQADPVRAAAIAGAGVAVLRTKGIWSWSGEIATTAVAALLETGGPAADLVAEIGDGLAGRDTPLADAALAECRGRLAEHDGDVGGAVAHYREAERRYAELPAPYLAALAAERAALCLLPTDHDAATALLRERAGVLDALGATHDAARFRHHLRVTGTGALPGRGRRGYGNELSPRELDVAGLLAAGRTNREIAEVLFLSPRTVEQHVARVLRKLGLRSRWEVSEVDLAGGGPAHR</sequence>